<evidence type="ECO:0000256" key="2">
    <source>
        <dbReference type="ARBA" id="ARBA00006175"/>
    </source>
</evidence>
<keyword evidence="7 9" id="KW-0472">Membrane</keyword>
<dbReference type="AlphaFoldDB" id="A0A6P7SS38"/>
<evidence type="ECO:0000256" key="3">
    <source>
        <dbReference type="ARBA" id="ARBA00022448"/>
    </source>
</evidence>
<dbReference type="NCBIfam" id="TIGR00861">
    <property type="entry name" value="MIP"/>
    <property type="match status" value="1"/>
</dbReference>
<keyword evidence="6 9" id="KW-1133">Transmembrane helix</keyword>
<reference evidence="11" key="1">
    <citation type="submission" date="2025-08" db="UniProtKB">
        <authorList>
            <consortium name="RefSeq"/>
        </authorList>
    </citation>
    <scope>IDENTIFICATION</scope>
</reference>
<dbReference type="PROSITE" id="PS00221">
    <property type="entry name" value="MIP"/>
    <property type="match status" value="1"/>
</dbReference>
<protein>
    <submittedName>
        <fullName evidence="11">Aquaporin AQPAe.a</fullName>
    </submittedName>
</protein>
<dbReference type="InterPro" id="IPR034294">
    <property type="entry name" value="Aquaporin_transptr"/>
</dbReference>
<gene>
    <name evidence="11" type="primary">LOC115215852</name>
</gene>
<evidence type="ECO:0000256" key="7">
    <source>
        <dbReference type="ARBA" id="ARBA00023136"/>
    </source>
</evidence>
<proteinExistence type="inferred from homology"/>
<evidence type="ECO:0000313" key="10">
    <source>
        <dbReference type="Proteomes" id="UP000515154"/>
    </source>
</evidence>
<evidence type="ECO:0000256" key="5">
    <source>
        <dbReference type="ARBA" id="ARBA00022692"/>
    </source>
</evidence>
<dbReference type="SUPFAM" id="SSF81338">
    <property type="entry name" value="Aquaporin-like"/>
    <property type="match status" value="1"/>
</dbReference>
<dbReference type="Gene3D" id="1.20.1080.10">
    <property type="entry name" value="Glycerol uptake facilitator protein"/>
    <property type="match status" value="1"/>
</dbReference>
<organism evidence="10 11">
    <name type="scientific">Octopus sinensis</name>
    <name type="common">East Asian common octopus</name>
    <dbReference type="NCBI Taxonomy" id="2607531"/>
    <lineage>
        <taxon>Eukaryota</taxon>
        <taxon>Metazoa</taxon>
        <taxon>Spiralia</taxon>
        <taxon>Lophotrochozoa</taxon>
        <taxon>Mollusca</taxon>
        <taxon>Cephalopoda</taxon>
        <taxon>Coleoidea</taxon>
        <taxon>Octopodiformes</taxon>
        <taxon>Octopoda</taxon>
        <taxon>Incirrata</taxon>
        <taxon>Octopodidae</taxon>
        <taxon>Octopus</taxon>
    </lineage>
</organism>
<evidence type="ECO:0000256" key="6">
    <source>
        <dbReference type="ARBA" id="ARBA00022989"/>
    </source>
</evidence>
<feature type="transmembrane region" description="Helical" evidence="9">
    <location>
        <begin position="234"/>
        <end position="254"/>
    </location>
</feature>
<dbReference type="Proteomes" id="UP000515154">
    <property type="component" value="Linkage group LG1"/>
</dbReference>
<name>A0A6P7SS38_9MOLL</name>
<dbReference type="RefSeq" id="XP_029641054.1">
    <property type="nucleotide sequence ID" value="XM_029785194.2"/>
</dbReference>
<feature type="transmembrane region" description="Helical" evidence="9">
    <location>
        <begin position="117"/>
        <end position="139"/>
    </location>
</feature>
<dbReference type="InterPro" id="IPR023271">
    <property type="entry name" value="Aquaporin-like"/>
</dbReference>
<dbReference type="PANTHER" id="PTHR19139:SF199">
    <property type="entry name" value="MIP17260P"/>
    <property type="match status" value="1"/>
</dbReference>
<keyword evidence="4" id="KW-1003">Cell membrane</keyword>
<dbReference type="InterPro" id="IPR022357">
    <property type="entry name" value="MIP_CS"/>
</dbReference>
<feature type="transmembrane region" description="Helical" evidence="9">
    <location>
        <begin position="71"/>
        <end position="91"/>
    </location>
</feature>
<dbReference type="PRINTS" id="PR00783">
    <property type="entry name" value="MINTRINSICP"/>
</dbReference>
<dbReference type="GO" id="GO:0015250">
    <property type="term" value="F:water channel activity"/>
    <property type="evidence" value="ECO:0007669"/>
    <property type="project" value="TreeGrafter"/>
</dbReference>
<dbReference type="PANTHER" id="PTHR19139">
    <property type="entry name" value="AQUAPORIN TRANSPORTER"/>
    <property type="match status" value="1"/>
</dbReference>
<dbReference type="Pfam" id="PF00230">
    <property type="entry name" value="MIP"/>
    <property type="match status" value="1"/>
</dbReference>
<sequence>MKVLSNSSLGSLKYQKISCSCLRKSRMVTSLDDVKSLRFWRANVAEFLGSALLVLMGCGSCSQWSKETTPSVIEVSFGFGFTIVTLVWIFGQTSGAHFNPSVTLALMITRKISFVRAVFYLIFQSVGGITGAALLLSVLPKNKTVDLCPTVLAEDVGVFQGMLVESFLAFFLVMTVYATSDTRRTDHKGPFPLTIGIVITACILMGAKFTGASINPVRSLGPAVVGGVWEHHWIYWLGPIFGGILGGILYDNLFAVNASLMKARACFMTSDYNGERFDPQRVKIRIMEEESIFRAPLAEPEELYMS</sequence>
<dbReference type="InterPro" id="IPR000425">
    <property type="entry name" value="MIP"/>
</dbReference>
<evidence type="ECO:0000313" key="11">
    <source>
        <dbReference type="RefSeq" id="XP_029641054.1"/>
    </source>
</evidence>
<evidence type="ECO:0000256" key="1">
    <source>
        <dbReference type="ARBA" id="ARBA00004651"/>
    </source>
</evidence>
<dbReference type="CDD" id="cd00333">
    <property type="entry name" value="MIP"/>
    <property type="match status" value="1"/>
</dbReference>
<dbReference type="GO" id="GO:0005886">
    <property type="term" value="C:plasma membrane"/>
    <property type="evidence" value="ECO:0007669"/>
    <property type="project" value="UniProtKB-SubCell"/>
</dbReference>
<comment type="subcellular location">
    <subcellularLocation>
        <location evidence="1">Cell membrane</location>
        <topology evidence="1">Multi-pass membrane protein</topology>
    </subcellularLocation>
</comment>
<evidence type="ECO:0000256" key="8">
    <source>
        <dbReference type="RuleBase" id="RU000477"/>
    </source>
</evidence>
<keyword evidence="5 8" id="KW-0812">Transmembrane</keyword>
<feature type="transmembrane region" description="Helical" evidence="9">
    <location>
        <begin position="191"/>
        <end position="214"/>
    </location>
</feature>
<comment type="similarity">
    <text evidence="2 8">Belongs to the MIP/aquaporin (TC 1.A.8) family.</text>
</comment>
<evidence type="ECO:0000256" key="4">
    <source>
        <dbReference type="ARBA" id="ARBA00022475"/>
    </source>
</evidence>
<keyword evidence="10" id="KW-1185">Reference proteome</keyword>
<accession>A0A6P7SS38</accession>
<keyword evidence="3 8" id="KW-0813">Transport</keyword>
<dbReference type="KEGG" id="osn:115215852"/>
<evidence type="ECO:0000256" key="9">
    <source>
        <dbReference type="SAM" id="Phobius"/>
    </source>
</evidence>
<feature type="transmembrane region" description="Helical" evidence="9">
    <location>
        <begin position="159"/>
        <end position="179"/>
    </location>
</feature>